<keyword evidence="1" id="KW-0472">Membrane</keyword>
<keyword evidence="3" id="KW-1185">Reference proteome</keyword>
<reference evidence="2 3" key="1">
    <citation type="submission" date="2020-08" db="EMBL/GenBank/DDBJ databases">
        <title>Functional genomics of gut bacteria from endangered species of beetles.</title>
        <authorList>
            <person name="Carlos-Shanley C."/>
        </authorList>
    </citation>
    <scope>NUCLEOTIDE SEQUENCE [LARGE SCALE GENOMIC DNA]</scope>
    <source>
        <strain evidence="2 3">S00202</strain>
    </source>
</reference>
<dbReference type="AlphaFoldDB" id="A0A7X0BS04"/>
<keyword evidence="1" id="KW-0812">Transmembrane</keyword>
<organism evidence="2 3">
    <name type="scientific">Pseudomonas fluvialis</name>
    <dbReference type="NCBI Taxonomy" id="1793966"/>
    <lineage>
        <taxon>Bacteria</taxon>
        <taxon>Pseudomonadati</taxon>
        <taxon>Pseudomonadota</taxon>
        <taxon>Gammaproteobacteria</taxon>
        <taxon>Pseudomonadales</taxon>
        <taxon>Pseudomonadaceae</taxon>
        <taxon>Pseudomonas</taxon>
    </lineage>
</organism>
<feature type="transmembrane region" description="Helical" evidence="1">
    <location>
        <begin position="309"/>
        <end position="330"/>
    </location>
</feature>
<protein>
    <recommendedName>
        <fullName evidence="4">DUF2955 domain-containing protein</fullName>
    </recommendedName>
</protein>
<evidence type="ECO:0000313" key="3">
    <source>
        <dbReference type="Proteomes" id="UP000557193"/>
    </source>
</evidence>
<dbReference type="EMBL" id="JACHLL010000002">
    <property type="protein sequence ID" value="MBB6341221.1"/>
    <property type="molecule type" value="Genomic_DNA"/>
</dbReference>
<feature type="transmembrane region" description="Helical" evidence="1">
    <location>
        <begin position="136"/>
        <end position="155"/>
    </location>
</feature>
<sequence length="341" mass="36719">MSNTADPRPLRLLRLATGTSLALVASFGLALPLPFIAPMLALFLLAMRNQALPTVAALALPALIMLTTGASLLLIPLLQHAALAGVLLVGLGLSACFAFQLRGGNALLSTFLVIGLTMITAAGTTSFSLAMIVIEALTKGLLLATLASLLSHWLFPEPAGLHQATPAAQTPEGEHGWIALRATLVVMPAYLLALIDPSRFMPLIMQSVNLGQQTCASNARQAGWELLGSTLLAGLLAMLFWSLLSIFPHLWMFALWMLLFILLVGRKLYALSRTRLSQKFWLNSLSTLILLLGQSVQDSASGKDVYGAFAIRMGLFMAVALYATLMVQLFDNQRRKRRLNA</sequence>
<gene>
    <name evidence="2" type="ORF">HNP49_001378</name>
</gene>
<comment type="caution">
    <text evidence="2">The sequence shown here is derived from an EMBL/GenBank/DDBJ whole genome shotgun (WGS) entry which is preliminary data.</text>
</comment>
<dbReference type="InterPro" id="IPR022604">
    <property type="entry name" value="DUF2955"/>
</dbReference>
<feature type="transmembrane region" description="Helical" evidence="1">
    <location>
        <begin position="21"/>
        <end position="45"/>
    </location>
</feature>
<keyword evidence="1" id="KW-1133">Transmembrane helix</keyword>
<feature type="transmembrane region" description="Helical" evidence="1">
    <location>
        <begin position="226"/>
        <end position="244"/>
    </location>
</feature>
<dbReference type="Pfam" id="PF11168">
    <property type="entry name" value="DUF2955"/>
    <property type="match status" value="1"/>
</dbReference>
<accession>A0A7X0BS04</accession>
<feature type="transmembrane region" description="Helical" evidence="1">
    <location>
        <begin position="51"/>
        <end position="75"/>
    </location>
</feature>
<feature type="transmembrane region" description="Helical" evidence="1">
    <location>
        <begin position="175"/>
        <end position="195"/>
    </location>
</feature>
<feature type="transmembrane region" description="Helical" evidence="1">
    <location>
        <begin position="82"/>
        <end position="101"/>
    </location>
</feature>
<name>A0A7X0BS04_9PSED</name>
<feature type="transmembrane region" description="Helical" evidence="1">
    <location>
        <begin position="107"/>
        <end position="129"/>
    </location>
</feature>
<evidence type="ECO:0000313" key="2">
    <source>
        <dbReference type="EMBL" id="MBB6341221.1"/>
    </source>
</evidence>
<proteinExistence type="predicted"/>
<evidence type="ECO:0000256" key="1">
    <source>
        <dbReference type="SAM" id="Phobius"/>
    </source>
</evidence>
<dbReference type="RefSeq" id="WP_184681812.1">
    <property type="nucleotide sequence ID" value="NZ_JACHLL010000002.1"/>
</dbReference>
<feature type="transmembrane region" description="Helical" evidence="1">
    <location>
        <begin position="250"/>
        <end position="268"/>
    </location>
</feature>
<feature type="transmembrane region" description="Helical" evidence="1">
    <location>
        <begin position="280"/>
        <end position="297"/>
    </location>
</feature>
<dbReference type="Proteomes" id="UP000557193">
    <property type="component" value="Unassembled WGS sequence"/>
</dbReference>
<evidence type="ECO:0008006" key="4">
    <source>
        <dbReference type="Google" id="ProtNLM"/>
    </source>
</evidence>